<keyword evidence="4" id="KW-1185">Reference proteome</keyword>
<feature type="coiled-coil region" evidence="1">
    <location>
        <begin position="426"/>
        <end position="453"/>
    </location>
</feature>
<accession>A0A1N6V9X9</accession>
<sequence length="513" mass="55697">MRRLFQPPCLSILAVPEIRGVPAPGGFSGYRAFGCVYSGKEVHWCSESEETMDRDGYIELTIAEDAMSVLGDFFPALGEGRTLSPDYLATVLESKNIVHGVRSDELAEVIFEVNTSHHVMREVPVAQGTPSVPLRPSFFRVLQRSTEAIGDFHHDLGRIDYKHVSRLPVVRKGQVIARQIPLQEGVPGINVHGTEVPFETLPVDTVAPGKNTLQRDDVVVAEIGGQLQTRDGQFFVEDRLEIGGNVDYQTGSIEFPGDVILKGEVKDGFHIWAGGSITAAGTVDVSEIYCRKDFSARGGLVGRGRALLRCGGRIQARFVGNCHVESKSSVFIKQYVYQSHIGSLDRLALGPRGRIIGGVVTAAQGVRCYTLGNGASAPTLIRVGLNFIAERKLNLCSRRHQVVTLRLQKLLERTPEDPTDRQLGVLHQLEEERQKLAAQMGDLAGELDRYEDADITVDGVVYPGVQIQICRAMLVVEKEMKKVRFSLDKSAGRVVISSLAGGGTGAGGGAGAS</sequence>
<evidence type="ECO:0000313" key="4">
    <source>
        <dbReference type="Proteomes" id="UP000186400"/>
    </source>
</evidence>
<gene>
    <name evidence="3" type="ORF">SAMN05920897_11436</name>
</gene>
<evidence type="ECO:0000256" key="1">
    <source>
        <dbReference type="SAM" id="Coils"/>
    </source>
</evidence>
<dbReference type="InterPro" id="IPR046865">
    <property type="entry name" value="FapA_b_solenoid"/>
</dbReference>
<organism evidence="3 4">
    <name type="scientific">Alkalispirochaeta americana</name>
    <dbReference type="NCBI Taxonomy" id="159291"/>
    <lineage>
        <taxon>Bacteria</taxon>
        <taxon>Pseudomonadati</taxon>
        <taxon>Spirochaetota</taxon>
        <taxon>Spirochaetia</taxon>
        <taxon>Spirochaetales</taxon>
        <taxon>Spirochaetaceae</taxon>
        <taxon>Alkalispirochaeta</taxon>
    </lineage>
</organism>
<evidence type="ECO:0000259" key="2">
    <source>
        <dbReference type="Pfam" id="PF20250"/>
    </source>
</evidence>
<feature type="domain" description="Flagellar Assembly Protein A N-terminal region" evidence="2">
    <location>
        <begin position="58"/>
        <end position="230"/>
    </location>
</feature>
<dbReference type="AlphaFoldDB" id="A0A1N6V9X9"/>
<dbReference type="PANTHER" id="PTHR38032:SF1">
    <property type="entry name" value="RNA-BINDING PROTEIN KHPB N-TERMINAL DOMAIN-CONTAINING PROTEIN"/>
    <property type="match status" value="1"/>
</dbReference>
<evidence type="ECO:0000313" key="3">
    <source>
        <dbReference type="EMBL" id="SIQ74690.1"/>
    </source>
</evidence>
<protein>
    <recommendedName>
        <fullName evidence="2">Flagellar Assembly Protein A N-terminal region domain-containing protein</fullName>
    </recommendedName>
</protein>
<dbReference type="PANTHER" id="PTHR38032">
    <property type="entry name" value="POLYMERASE-RELATED"/>
    <property type="match status" value="1"/>
</dbReference>
<dbReference type="Pfam" id="PF03961">
    <property type="entry name" value="FapA"/>
    <property type="match status" value="1"/>
</dbReference>
<proteinExistence type="predicted"/>
<keyword evidence="1" id="KW-0175">Coiled coil</keyword>
<dbReference type="Pfam" id="PF20250">
    <property type="entry name" value="FapA_N"/>
    <property type="match status" value="1"/>
</dbReference>
<name>A0A1N6V9X9_9SPIO</name>
<dbReference type="InterPro" id="IPR046866">
    <property type="entry name" value="FapA_N"/>
</dbReference>
<dbReference type="InterPro" id="IPR005646">
    <property type="entry name" value="FapA"/>
</dbReference>
<reference evidence="3 4" key="1">
    <citation type="submission" date="2017-01" db="EMBL/GenBank/DDBJ databases">
        <authorList>
            <person name="Mah S.A."/>
            <person name="Swanson W.J."/>
            <person name="Moy G.W."/>
            <person name="Vacquier V.D."/>
        </authorList>
    </citation>
    <scope>NUCLEOTIDE SEQUENCE [LARGE SCALE GENOMIC DNA]</scope>
    <source>
        <strain evidence="3 4">ASpG1</strain>
    </source>
</reference>
<dbReference type="STRING" id="159291.SAMN05920897_11436"/>
<dbReference type="Proteomes" id="UP000186400">
    <property type="component" value="Unassembled WGS sequence"/>
</dbReference>
<dbReference type="EMBL" id="FTMS01000014">
    <property type="protein sequence ID" value="SIQ74690.1"/>
    <property type="molecule type" value="Genomic_DNA"/>
</dbReference>